<proteinExistence type="predicted"/>
<evidence type="ECO:0000256" key="1">
    <source>
        <dbReference type="PROSITE-ProRule" id="PRU00781"/>
    </source>
</evidence>
<keyword evidence="1" id="KW-0418">Kinase</keyword>
<protein>
    <recommendedName>
        <fullName evidence="4">PIPK domain-containing protein</fullName>
    </recommendedName>
</protein>
<keyword evidence="3" id="KW-0472">Membrane</keyword>
<keyword evidence="3" id="KW-0812">Transmembrane</keyword>
<evidence type="ECO:0000256" key="2">
    <source>
        <dbReference type="SAM" id="MobiDB-lite"/>
    </source>
</evidence>
<name>A0AAN6M4J6_9PLEO</name>
<dbReference type="Gene3D" id="3.30.800.10">
    <property type="entry name" value="Phosphatidylinositol Phosphate Kinase II Beta"/>
    <property type="match status" value="1"/>
</dbReference>
<keyword evidence="1" id="KW-0547">Nucleotide-binding</keyword>
<dbReference type="SUPFAM" id="SSF56104">
    <property type="entry name" value="SAICAR synthase-like"/>
    <property type="match status" value="1"/>
</dbReference>
<dbReference type="Proteomes" id="UP001280581">
    <property type="component" value="Unassembled WGS sequence"/>
</dbReference>
<dbReference type="PANTHER" id="PTHR23086:SF126">
    <property type="entry name" value="PIPK DOMAIN-CONTAINING PROTEIN"/>
    <property type="match status" value="1"/>
</dbReference>
<dbReference type="InterPro" id="IPR027483">
    <property type="entry name" value="PInositol-4-P-4/5-kinase_C_sf"/>
</dbReference>
<feature type="compositionally biased region" description="Polar residues" evidence="2">
    <location>
        <begin position="751"/>
        <end position="760"/>
    </location>
</feature>
<keyword evidence="1" id="KW-0067">ATP-binding</keyword>
<dbReference type="SMART" id="SM00330">
    <property type="entry name" value="PIPKc"/>
    <property type="match status" value="1"/>
</dbReference>
<keyword evidence="6" id="KW-1185">Reference proteome</keyword>
<evidence type="ECO:0000259" key="4">
    <source>
        <dbReference type="PROSITE" id="PS51455"/>
    </source>
</evidence>
<organism evidence="5 6">
    <name type="scientific">Pseudopithomyces chartarum</name>
    <dbReference type="NCBI Taxonomy" id="1892770"/>
    <lineage>
        <taxon>Eukaryota</taxon>
        <taxon>Fungi</taxon>
        <taxon>Dikarya</taxon>
        <taxon>Ascomycota</taxon>
        <taxon>Pezizomycotina</taxon>
        <taxon>Dothideomycetes</taxon>
        <taxon>Pleosporomycetidae</taxon>
        <taxon>Pleosporales</taxon>
        <taxon>Massarineae</taxon>
        <taxon>Didymosphaeriaceae</taxon>
        <taxon>Pseudopithomyces</taxon>
    </lineage>
</organism>
<feature type="compositionally biased region" description="Basic residues" evidence="2">
    <location>
        <begin position="795"/>
        <end position="808"/>
    </location>
</feature>
<dbReference type="GO" id="GO:0005524">
    <property type="term" value="F:ATP binding"/>
    <property type="evidence" value="ECO:0007669"/>
    <property type="project" value="UniProtKB-UniRule"/>
</dbReference>
<dbReference type="InterPro" id="IPR023610">
    <property type="entry name" value="PInositol-4/5-P-5/4-kinase"/>
</dbReference>
<dbReference type="GO" id="GO:0005886">
    <property type="term" value="C:plasma membrane"/>
    <property type="evidence" value="ECO:0007669"/>
    <property type="project" value="TreeGrafter"/>
</dbReference>
<dbReference type="PANTHER" id="PTHR23086">
    <property type="entry name" value="PHOSPHATIDYLINOSITOL-4-PHOSPHATE 5-KINASE"/>
    <property type="match status" value="1"/>
</dbReference>
<dbReference type="PROSITE" id="PS51455">
    <property type="entry name" value="PIPK"/>
    <property type="match status" value="1"/>
</dbReference>
<feature type="region of interest" description="Disordered" evidence="2">
    <location>
        <begin position="685"/>
        <end position="812"/>
    </location>
</feature>
<evidence type="ECO:0000256" key="3">
    <source>
        <dbReference type="SAM" id="Phobius"/>
    </source>
</evidence>
<dbReference type="GO" id="GO:0046854">
    <property type="term" value="P:phosphatidylinositol phosphate biosynthetic process"/>
    <property type="evidence" value="ECO:0007669"/>
    <property type="project" value="TreeGrafter"/>
</dbReference>
<feature type="region of interest" description="Disordered" evidence="2">
    <location>
        <begin position="477"/>
        <end position="623"/>
    </location>
</feature>
<keyword evidence="3" id="KW-1133">Transmembrane helix</keyword>
<feature type="domain" description="PIPK" evidence="4">
    <location>
        <begin position="1"/>
        <end position="357"/>
    </location>
</feature>
<accession>A0AAN6M4J6</accession>
<dbReference type="InterPro" id="IPR002498">
    <property type="entry name" value="PInositol-4-P-4/5-kinase_core"/>
</dbReference>
<dbReference type="AlphaFoldDB" id="A0AAN6M4J6"/>
<reference evidence="5 6" key="1">
    <citation type="submission" date="2021-02" db="EMBL/GenBank/DDBJ databases">
        <title>Genome assembly of Pseudopithomyces chartarum.</title>
        <authorList>
            <person name="Jauregui R."/>
            <person name="Singh J."/>
            <person name="Voisey C."/>
        </authorList>
    </citation>
    <scope>NUCLEOTIDE SEQUENCE [LARGE SCALE GENOMIC DNA]</scope>
    <source>
        <strain evidence="5 6">AGR01</strain>
    </source>
</reference>
<gene>
    <name evidence="5" type="ORF">GRF29_19g2208511</name>
</gene>
<feature type="transmembrane region" description="Helical" evidence="3">
    <location>
        <begin position="31"/>
        <end position="49"/>
    </location>
</feature>
<dbReference type="GO" id="GO:0016308">
    <property type="term" value="F:1-phosphatidylinositol-4-phosphate 5-kinase activity"/>
    <property type="evidence" value="ECO:0007669"/>
    <property type="project" value="TreeGrafter"/>
</dbReference>
<evidence type="ECO:0000313" key="6">
    <source>
        <dbReference type="Proteomes" id="UP001280581"/>
    </source>
</evidence>
<dbReference type="Gene3D" id="3.30.810.10">
    <property type="entry name" value="2-Layer Sandwich"/>
    <property type="match status" value="1"/>
</dbReference>
<comment type="caution">
    <text evidence="5">The sequence shown here is derived from an EMBL/GenBank/DDBJ whole genome shotgun (WGS) entry which is preliminary data.</text>
</comment>
<dbReference type="EMBL" id="WVTA01000003">
    <property type="protein sequence ID" value="KAK3215100.1"/>
    <property type="molecule type" value="Genomic_DNA"/>
</dbReference>
<feature type="compositionally biased region" description="Basic and acidic residues" evidence="2">
    <location>
        <begin position="498"/>
        <end position="524"/>
    </location>
</feature>
<sequence>MGKRERLISKSILRAIFSPRKAYGTDEWPSLVARILAFFAVFNLTLARYRAALFRKLRNETWGIEEEEYKESFRSPSHNKRTDLIAIGDLGYSGSTFFTTPNSKFLLKSLPRHFEQSFFRNRLLDPYVEHMELNPNSLLVRITDLLYSPAPTIGAVLGTAPGHHIVMENILYGKSRCTEEDQKYWETYDLKPNDYFYPERDVAGGRLAPDSVKDRLIDEFPDKIRLTIEEKEDVVGQISRDTKILQEHNAVDYSLFIVRYPASSVSVALGDGGDVPVPAGKASPWRVGLTSRDGKWVYRAVLLDFFWAKDAVQAKAMTGLVNTFNLLKWGKDHGPMSITTSSDEYRMRFLRMVDDMIEVPDSSGQPAGALRSPPASSGDLIGASAQDHLDIYRIYPHLTPSPSLQVRTHHRCAKPASAARRPKKATLFQSAPALLRQSAVCSSAQPAAAAFPAMSVLAFKALDYGADKLPDKLFEAIPGGFFTPSEKKQSKSKSNRRPVRDSQRSKSEHGEDRSRRRSQRDRTPPTDYSDYTSYDDSDYAPEQRFPAQPRSLSRGRHSHRSSGFDGEMDSEHRPHFPPPPTAEYRTYSPQDYASPPPHAAAAHYAAYQPHASSARQDPPLPHQVNNAFRSRSATVPTGRPQPTPLQMLRSNLVGRSQWNMSPSFFPTSPSPTSPAVESLRAGTPLAHVPDSSTVHPGPGYAPSPANVNAAIPPPPAAEYAPYHPADYEGQNPGYHAPDNAYPSPPPFYRQASRSQPSLPQYQHPDAQLTAYDSPPDRHGSSSSSRRHRHGDDKRHRTRSAGHHGRSRSRITDKVRDRLEGMDLQDKNLAASVGGAGIGAFGGRELERRNDKKPLTRHHEQENIAIEAEAAAVADAATPGLLPANKDEMNVTATTLATATPLIQIAVELRGGDGIAVGAGRTINNSLFE</sequence>
<feature type="compositionally biased region" description="Low complexity" evidence="2">
    <location>
        <begin position="599"/>
        <end position="614"/>
    </location>
</feature>
<dbReference type="InterPro" id="IPR027484">
    <property type="entry name" value="PInositol-4-P-5-kinase_N"/>
</dbReference>
<dbReference type="Pfam" id="PF01504">
    <property type="entry name" value="PIP5K"/>
    <property type="match status" value="1"/>
</dbReference>
<keyword evidence="1" id="KW-0808">Transferase</keyword>
<evidence type="ECO:0000313" key="5">
    <source>
        <dbReference type="EMBL" id="KAK3215100.1"/>
    </source>
</evidence>